<dbReference type="Proteomes" id="UP001162098">
    <property type="component" value="Segment"/>
</dbReference>
<dbReference type="Pfam" id="PF14295">
    <property type="entry name" value="PAN_4"/>
    <property type="match status" value="1"/>
</dbReference>
<dbReference type="KEGG" id="vg:80543700"/>
<feature type="transmembrane region" description="Helical" evidence="1">
    <location>
        <begin position="6"/>
        <end position="27"/>
    </location>
</feature>
<dbReference type="InterPro" id="IPR003609">
    <property type="entry name" value="Pan_app"/>
</dbReference>
<protein>
    <submittedName>
        <fullName evidence="3">PAN domain-containing protein</fullName>
    </submittedName>
</protein>
<name>A0A7S7YEV1_9VIRU</name>
<evidence type="ECO:0000313" key="3">
    <source>
        <dbReference type="EMBL" id="QPB44504.1"/>
    </source>
</evidence>
<dbReference type="EMBL" id="MW018138">
    <property type="protein sequence ID" value="QPB44504.1"/>
    <property type="molecule type" value="Genomic_DNA"/>
</dbReference>
<keyword evidence="1" id="KW-0812">Transmembrane</keyword>
<reference evidence="3 4" key="1">
    <citation type="submission" date="2020-09" db="EMBL/GenBank/DDBJ databases">
        <authorList>
            <person name="Zhang R."/>
            <person name="Garcia K."/>
            <person name="Ogata H."/>
        </authorList>
    </citation>
    <scope>NUCLEOTIDE SEQUENCE [LARGE SCALE GENOMIC DNA]</scope>
    <source>
        <strain evidence="4">stheno</strain>
    </source>
</reference>
<organism evidence="3 4">
    <name type="scientific">Medusavirus stheno T3</name>
    <dbReference type="NCBI Taxonomy" id="3069717"/>
    <lineage>
        <taxon>Viruses</taxon>
        <taxon>Varidnaviria</taxon>
        <taxon>Bamfordvirae</taxon>
        <taxon>Nucleocytoviricota</taxon>
        <taxon>Megaviricetes</taxon>
        <taxon>Mamonoviridae</taxon>
        <taxon>Medusavirus</taxon>
        <taxon>Medusavirus sthenus</taxon>
    </lineage>
</organism>
<keyword evidence="1" id="KW-0472">Membrane</keyword>
<evidence type="ECO:0000259" key="2">
    <source>
        <dbReference type="Pfam" id="PF14295"/>
    </source>
</evidence>
<accession>A0A7S7YEV1</accession>
<feature type="domain" description="Apple" evidence="2">
    <location>
        <begin position="69"/>
        <end position="106"/>
    </location>
</feature>
<sequence>MDLSDPQTLTLLIVVLAFLAGGGYLAYMLYNINSNNGGGGNVSSNYVKYAGKNPECDIAGGGCDVSPGQRVDTAADCQTMCDANRACEGFLYQRDGLTGNTNCWLKRFNSYPAAPQFGTDWPQADFYLQKPGSN</sequence>
<keyword evidence="1" id="KW-1133">Transmembrane helix</keyword>
<dbReference type="Gene3D" id="3.50.4.10">
    <property type="entry name" value="Hepatocyte Growth Factor"/>
    <property type="match status" value="1"/>
</dbReference>
<evidence type="ECO:0000313" key="4">
    <source>
        <dbReference type="Proteomes" id="UP001162098"/>
    </source>
</evidence>
<evidence type="ECO:0000256" key="1">
    <source>
        <dbReference type="SAM" id="Phobius"/>
    </source>
</evidence>
<proteinExistence type="predicted"/>
<keyword evidence="4" id="KW-1185">Reference proteome</keyword>